<name>A0A645JDU1_9ZZZZ</name>
<gene>
    <name evidence="1" type="ORF">SDC9_209234</name>
</gene>
<protein>
    <submittedName>
        <fullName evidence="1">Uncharacterized protein</fullName>
    </submittedName>
</protein>
<evidence type="ECO:0000313" key="1">
    <source>
        <dbReference type="EMBL" id="MPN61497.1"/>
    </source>
</evidence>
<reference evidence="1" key="1">
    <citation type="submission" date="2019-08" db="EMBL/GenBank/DDBJ databases">
        <authorList>
            <person name="Kucharzyk K."/>
            <person name="Murdoch R.W."/>
            <person name="Higgins S."/>
            <person name="Loffler F."/>
        </authorList>
    </citation>
    <scope>NUCLEOTIDE SEQUENCE</scope>
</reference>
<sequence>MVCYLVFRDQVTAAVYRRLHIVTAVKPILRVHPPRFRVRQKELRFTAFFKLFQIFLIDTLALTEFPDCLFDLRRGQLFRIRLRRVVLIQLLQIFCNMPIDSGQLFLQNLCVVAVVLAVDRPELRAVHRQQLLLIQSQLHAKFHKCTEHIF</sequence>
<dbReference type="EMBL" id="VSSQ01138187">
    <property type="protein sequence ID" value="MPN61497.1"/>
    <property type="molecule type" value="Genomic_DNA"/>
</dbReference>
<dbReference type="AlphaFoldDB" id="A0A645JDU1"/>
<accession>A0A645JDU1</accession>
<proteinExistence type="predicted"/>
<comment type="caution">
    <text evidence="1">The sequence shown here is derived from an EMBL/GenBank/DDBJ whole genome shotgun (WGS) entry which is preliminary data.</text>
</comment>
<organism evidence="1">
    <name type="scientific">bioreactor metagenome</name>
    <dbReference type="NCBI Taxonomy" id="1076179"/>
    <lineage>
        <taxon>unclassified sequences</taxon>
        <taxon>metagenomes</taxon>
        <taxon>ecological metagenomes</taxon>
    </lineage>
</organism>